<evidence type="ECO:0000256" key="6">
    <source>
        <dbReference type="ARBA" id="ARBA00022989"/>
    </source>
</evidence>
<keyword evidence="7 8" id="KW-0472">Membrane</keyword>
<dbReference type="PANTHER" id="PTHR33908:SF11">
    <property type="entry name" value="MEMBRANE PROTEIN"/>
    <property type="match status" value="1"/>
</dbReference>
<feature type="domain" description="Glycosyltransferase RgtA/B/C/D-like" evidence="9">
    <location>
        <begin position="97"/>
        <end position="219"/>
    </location>
</feature>
<feature type="transmembrane region" description="Helical" evidence="8">
    <location>
        <begin position="302"/>
        <end position="324"/>
    </location>
</feature>
<proteinExistence type="predicted"/>
<organism evidence="10 11">
    <name type="scientific">Actinoplanes digitatis</name>
    <dbReference type="NCBI Taxonomy" id="1868"/>
    <lineage>
        <taxon>Bacteria</taxon>
        <taxon>Bacillati</taxon>
        <taxon>Actinomycetota</taxon>
        <taxon>Actinomycetes</taxon>
        <taxon>Micromonosporales</taxon>
        <taxon>Micromonosporaceae</taxon>
        <taxon>Actinoplanes</taxon>
    </lineage>
</organism>
<evidence type="ECO:0000256" key="7">
    <source>
        <dbReference type="ARBA" id="ARBA00023136"/>
    </source>
</evidence>
<feature type="transmembrane region" description="Helical" evidence="8">
    <location>
        <begin position="39"/>
        <end position="62"/>
    </location>
</feature>
<dbReference type="GO" id="GO:0009103">
    <property type="term" value="P:lipopolysaccharide biosynthetic process"/>
    <property type="evidence" value="ECO:0007669"/>
    <property type="project" value="UniProtKB-ARBA"/>
</dbReference>
<dbReference type="AlphaFoldDB" id="A0A7W7MP12"/>
<protein>
    <submittedName>
        <fullName evidence="10">Mannosyltransferase</fullName>
        <ecNumber evidence="10">2.4.1.-</ecNumber>
    </submittedName>
</protein>
<dbReference type="GO" id="GO:0005886">
    <property type="term" value="C:plasma membrane"/>
    <property type="evidence" value="ECO:0007669"/>
    <property type="project" value="UniProtKB-SubCell"/>
</dbReference>
<reference evidence="10 11" key="1">
    <citation type="submission" date="2020-08" db="EMBL/GenBank/DDBJ databases">
        <title>Sequencing the genomes of 1000 actinobacteria strains.</title>
        <authorList>
            <person name="Klenk H.-P."/>
        </authorList>
    </citation>
    <scope>NUCLEOTIDE SEQUENCE [LARGE SCALE GENOMIC DNA]</scope>
    <source>
        <strain evidence="10 11">DSM 43149</strain>
    </source>
</reference>
<accession>A0A7W7MP12</accession>
<dbReference type="InterPro" id="IPR038731">
    <property type="entry name" value="RgtA/B/C-like"/>
</dbReference>
<keyword evidence="4 10" id="KW-0808">Transferase</keyword>
<dbReference type="Pfam" id="PF13231">
    <property type="entry name" value="PMT_2"/>
    <property type="match status" value="1"/>
</dbReference>
<feature type="transmembrane region" description="Helical" evidence="8">
    <location>
        <begin position="330"/>
        <end position="350"/>
    </location>
</feature>
<evidence type="ECO:0000313" key="10">
    <source>
        <dbReference type="EMBL" id="MBB4761212.1"/>
    </source>
</evidence>
<feature type="transmembrane region" description="Helical" evidence="8">
    <location>
        <begin position="228"/>
        <end position="247"/>
    </location>
</feature>
<evidence type="ECO:0000256" key="5">
    <source>
        <dbReference type="ARBA" id="ARBA00022692"/>
    </source>
</evidence>
<sequence length="518" mass="55964">MTDAQVLSPPAPQIVAQRRADGHQAEPGRRTWSPASSALLCLPPALLALTLSVVGIGTRSMWNDEYATWYASTLGLRDLAKLLNNVDAVVAPYYLALHLWIDVFGDSEASLRMPSALAMAATAALTAALGRRLFDTGTGLAAGLIMAALPTATRYGQEARPYAFAIGFATLATLLLLRAIERPTWRRWYWYGAGVILAGLVHIVTLTVLPAHAFFLWRAFRTGGDLRLLRWSAGACLAVTVALPLAAKGSDQSSVISWIRADATAVMTLPERIFGSWQVAVVVLAGALLATILLWPVRRGPIVLLLSWALFPPIFCYVTFPILHLFLHRYLLFTVPAWALLAAALGFALVRFAGPVRARIPVSLSALLVVAAVLVVGGPGQRAARHSPVYGEPDFRAAARAVLAAAAPGDGIVYAGVTRNGRRAFDYETRQSVLPRDVLVERSSQQNGTFGAQECADPGICVGVTKRIWLVSPTDSHLDPMNGMPGPIQGFLLTAYTLSEFRTFEHVRIFVLNRKDVN</sequence>
<evidence type="ECO:0000313" key="11">
    <source>
        <dbReference type="Proteomes" id="UP000578112"/>
    </source>
</evidence>
<evidence type="ECO:0000256" key="2">
    <source>
        <dbReference type="ARBA" id="ARBA00022475"/>
    </source>
</evidence>
<evidence type="ECO:0000256" key="8">
    <source>
        <dbReference type="SAM" id="Phobius"/>
    </source>
</evidence>
<dbReference type="GO" id="GO:0016763">
    <property type="term" value="F:pentosyltransferase activity"/>
    <property type="evidence" value="ECO:0007669"/>
    <property type="project" value="TreeGrafter"/>
</dbReference>
<evidence type="ECO:0000259" key="9">
    <source>
        <dbReference type="Pfam" id="PF13231"/>
    </source>
</evidence>
<gene>
    <name evidence="10" type="ORF">BJ971_001768</name>
</gene>
<keyword evidence="2" id="KW-1003">Cell membrane</keyword>
<dbReference type="Proteomes" id="UP000578112">
    <property type="component" value="Unassembled WGS sequence"/>
</dbReference>
<dbReference type="RefSeq" id="WP_184991483.1">
    <property type="nucleotide sequence ID" value="NZ_BOMK01000014.1"/>
</dbReference>
<feature type="transmembrane region" description="Helical" evidence="8">
    <location>
        <begin position="362"/>
        <end position="380"/>
    </location>
</feature>
<feature type="transmembrane region" description="Helical" evidence="8">
    <location>
        <begin position="192"/>
        <end position="216"/>
    </location>
</feature>
<dbReference type="PANTHER" id="PTHR33908">
    <property type="entry name" value="MANNOSYLTRANSFERASE YKCB-RELATED"/>
    <property type="match status" value="1"/>
</dbReference>
<evidence type="ECO:0000256" key="1">
    <source>
        <dbReference type="ARBA" id="ARBA00004651"/>
    </source>
</evidence>
<keyword evidence="11" id="KW-1185">Reference proteome</keyword>
<dbReference type="EC" id="2.4.1.-" evidence="10"/>
<comment type="subcellular location">
    <subcellularLocation>
        <location evidence="1">Cell membrane</location>
        <topology evidence="1">Multi-pass membrane protein</topology>
    </subcellularLocation>
</comment>
<evidence type="ECO:0000256" key="4">
    <source>
        <dbReference type="ARBA" id="ARBA00022679"/>
    </source>
</evidence>
<keyword evidence="5 8" id="KW-0812">Transmembrane</keyword>
<feature type="transmembrane region" description="Helical" evidence="8">
    <location>
        <begin position="162"/>
        <end position="180"/>
    </location>
</feature>
<feature type="transmembrane region" description="Helical" evidence="8">
    <location>
        <begin position="277"/>
        <end position="295"/>
    </location>
</feature>
<name>A0A7W7MP12_9ACTN</name>
<evidence type="ECO:0000256" key="3">
    <source>
        <dbReference type="ARBA" id="ARBA00022676"/>
    </source>
</evidence>
<keyword evidence="6 8" id="KW-1133">Transmembrane helix</keyword>
<comment type="caution">
    <text evidence="10">The sequence shown here is derived from an EMBL/GenBank/DDBJ whole genome shotgun (WGS) entry which is preliminary data.</text>
</comment>
<dbReference type="InterPro" id="IPR050297">
    <property type="entry name" value="LipidA_mod_glycosyltrf_83"/>
</dbReference>
<dbReference type="EMBL" id="JACHNH010000001">
    <property type="protein sequence ID" value="MBB4761212.1"/>
    <property type="molecule type" value="Genomic_DNA"/>
</dbReference>
<keyword evidence="3 10" id="KW-0328">Glycosyltransferase</keyword>